<evidence type="ECO:0000313" key="1">
    <source>
        <dbReference type="EMBL" id="TVX97952.1"/>
    </source>
</evidence>
<keyword evidence="2" id="KW-1185">Reference proteome</keyword>
<dbReference type="EMBL" id="VNJJ01000010">
    <property type="protein sequence ID" value="TVX97952.1"/>
    <property type="molecule type" value="Genomic_DNA"/>
</dbReference>
<dbReference type="Proteomes" id="UP000316330">
    <property type="component" value="Unassembled WGS sequence"/>
</dbReference>
<reference evidence="1 2" key="1">
    <citation type="submission" date="2019-07" db="EMBL/GenBank/DDBJ databases">
        <authorList>
            <person name="Kim J."/>
        </authorList>
    </citation>
    <scope>NUCLEOTIDE SEQUENCE [LARGE SCALE GENOMIC DNA]</scope>
    <source>
        <strain evidence="1 2">G13</strain>
    </source>
</reference>
<name>A0A559JDK1_9BACL</name>
<evidence type="ECO:0000313" key="2">
    <source>
        <dbReference type="Proteomes" id="UP000316330"/>
    </source>
</evidence>
<proteinExistence type="predicted"/>
<organism evidence="1 2">
    <name type="scientific">Cohnella terricola</name>
    <dbReference type="NCBI Taxonomy" id="1289167"/>
    <lineage>
        <taxon>Bacteria</taxon>
        <taxon>Bacillati</taxon>
        <taxon>Bacillota</taxon>
        <taxon>Bacilli</taxon>
        <taxon>Bacillales</taxon>
        <taxon>Paenibacillaceae</taxon>
        <taxon>Cohnella</taxon>
    </lineage>
</organism>
<dbReference type="InterPro" id="IPR036388">
    <property type="entry name" value="WH-like_DNA-bd_sf"/>
</dbReference>
<comment type="caution">
    <text evidence="1">The sequence shown here is derived from an EMBL/GenBank/DDBJ whole genome shotgun (WGS) entry which is preliminary data.</text>
</comment>
<gene>
    <name evidence="1" type="ORF">FPZ45_17045</name>
</gene>
<dbReference type="AlphaFoldDB" id="A0A559JDK1"/>
<protein>
    <submittedName>
        <fullName evidence="1">Uncharacterized protein</fullName>
    </submittedName>
</protein>
<accession>A0A559JDK1</accession>
<dbReference type="RefSeq" id="WP_144704468.1">
    <property type="nucleotide sequence ID" value="NZ_VNJJ01000010.1"/>
</dbReference>
<sequence length="295" mass="34654">MRRTVFVGHELQALDDPIDYFLRIQPMDSNHFIQIWQTIQPEFEATACEHTEIVARQKMMSETPQGSLLAGYALAQKLIQYGMDLEEMTATRRRHYFQFFVILYYKHQGFNQAETVKKVMEWASRERACGRSKSSIEEIEQDVQADVKCIFAENKHFGTMICDEILVSHVDIAYVQSIADDTTRKVVWCIIILGRMFHVQGRFFFSFRKIEEITGCKKSTVYTRVRQLIENRFIELQKQGSYYKQQANIYYMRLLEQWQPDKTLPIEATTLQEIFENTYTLIDTMPLADAEGMAL</sequence>
<dbReference type="OrthoDB" id="2453150at2"/>
<dbReference type="Gene3D" id="1.10.10.10">
    <property type="entry name" value="Winged helix-like DNA-binding domain superfamily/Winged helix DNA-binding domain"/>
    <property type="match status" value="1"/>
</dbReference>